<evidence type="ECO:0000256" key="1">
    <source>
        <dbReference type="SAM" id="SignalP"/>
    </source>
</evidence>
<feature type="chain" id="PRO_5031396646" description="Lipoprotein" evidence="1">
    <location>
        <begin position="21"/>
        <end position="173"/>
    </location>
</feature>
<dbReference type="InterPro" id="IPR046172">
    <property type="entry name" value="DUF6174"/>
</dbReference>
<accession>A0A7W8JUU4</accession>
<evidence type="ECO:0008006" key="4">
    <source>
        <dbReference type="Google" id="ProtNLM"/>
    </source>
</evidence>
<dbReference type="RefSeq" id="WP_184129184.1">
    <property type="nucleotide sequence ID" value="NZ_JACHFL010000003.1"/>
</dbReference>
<reference evidence="2 3" key="1">
    <citation type="submission" date="2020-08" db="EMBL/GenBank/DDBJ databases">
        <title>Genomic Encyclopedia of Type Strains, Phase IV (KMG-IV): sequencing the most valuable type-strain genomes for metagenomic binning, comparative biology and taxonomic classification.</title>
        <authorList>
            <person name="Goeker M."/>
        </authorList>
    </citation>
    <scope>NUCLEOTIDE SEQUENCE [LARGE SCALE GENOMIC DNA]</scope>
    <source>
        <strain evidence="2 3">DSM 27939</strain>
    </source>
</reference>
<sequence length="173" mass="18598">MKRLALLTALSCLACAEAGGADGGIPIGLGSQGCAPGYMAPDFARLDSELQTARLRWKMANLQQYRYDFARIAAPLRFPDVTVTVKTGKLQGVAFKNPAEATASPPMGAGPMETLFLEVTRALGYQKAQPCADLRVTFDAVDGHPTTFYSGSRFSPIADGYAEWRVTGFTARR</sequence>
<keyword evidence="1" id="KW-0732">Signal</keyword>
<protein>
    <recommendedName>
        <fullName evidence="4">Lipoprotein</fullName>
    </recommendedName>
</protein>
<dbReference type="AlphaFoldDB" id="A0A7W8JUU4"/>
<dbReference type="Pfam" id="PF19671">
    <property type="entry name" value="DUF6174"/>
    <property type="match status" value="1"/>
</dbReference>
<evidence type="ECO:0000313" key="2">
    <source>
        <dbReference type="EMBL" id="MBB5362373.1"/>
    </source>
</evidence>
<organism evidence="2 3">
    <name type="scientific">Deinococcus humi</name>
    <dbReference type="NCBI Taxonomy" id="662880"/>
    <lineage>
        <taxon>Bacteria</taxon>
        <taxon>Thermotogati</taxon>
        <taxon>Deinococcota</taxon>
        <taxon>Deinococci</taxon>
        <taxon>Deinococcales</taxon>
        <taxon>Deinococcaceae</taxon>
        <taxon>Deinococcus</taxon>
    </lineage>
</organism>
<dbReference type="Proteomes" id="UP000552709">
    <property type="component" value="Unassembled WGS sequence"/>
</dbReference>
<feature type="signal peptide" evidence="1">
    <location>
        <begin position="1"/>
        <end position="20"/>
    </location>
</feature>
<dbReference type="PROSITE" id="PS51257">
    <property type="entry name" value="PROKAR_LIPOPROTEIN"/>
    <property type="match status" value="1"/>
</dbReference>
<evidence type="ECO:0000313" key="3">
    <source>
        <dbReference type="Proteomes" id="UP000552709"/>
    </source>
</evidence>
<comment type="caution">
    <text evidence="2">The sequence shown here is derived from an EMBL/GenBank/DDBJ whole genome shotgun (WGS) entry which is preliminary data.</text>
</comment>
<keyword evidence="3" id="KW-1185">Reference proteome</keyword>
<gene>
    <name evidence="2" type="ORF">HNQ08_001468</name>
</gene>
<proteinExistence type="predicted"/>
<dbReference type="EMBL" id="JACHFL010000003">
    <property type="protein sequence ID" value="MBB5362373.1"/>
    <property type="molecule type" value="Genomic_DNA"/>
</dbReference>
<name>A0A7W8JUU4_9DEIO</name>